<dbReference type="GO" id="GO:0005996">
    <property type="term" value="P:monosaccharide metabolic process"/>
    <property type="evidence" value="ECO:0007669"/>
    <property type="project" value="UniProtKB-ARBA"/>
</dbReference>
<keyword evidence="5" id="KW-0418">Kinase</keyword>
<dbReference type="PROSITE" id="PS00627">
    <property type="entry name" value="GHMP_KINASES_ATP"/>
    <property type="match status" value="1"/>
</dbReference>
<comment type="caution">
    <text evidence="12">The sequence shown here is derived from an EMBL/GenBank/DDBJ whole genome shotgun (WGS) entry which is preliminary data.</text>
</comment>
<dbReference type="AlphaFoldDB" id="A0ABD1EK54"/>
<dbReference type="Gene3D" id="3.30.70.890">
    <property type="entry name" value="GHMP kinase, C-terminal domain"/>
    <property type="match status" value="1"/>
</dbReference>
<dbReference type="Pfam" id="PF10509">
    <property type="entry name" value="GalKase_gal_bdg"/>
    <property type="match status" value="1"/>
</dbReference>
<keyword evidence="7" id="KW-0460">Magnesium</keyword>
<keyword evidence="2" id="KW-0808">Transferase</keyword>
<comment type="similarity">
    <text evidence="1">Belongs to the GHMP kinase family. GalK subfamily.</text>
</comment>
<gene>
    <name evidence="12" type="ORF">ABEB36_010501</name>
</gene>
<dbReference type="Gene3D" id="3.30.230.10">
    <property type="match status" value="1"/>
</dbReference>
<dbReference type="NCBIfam" id="TIGR00131">
    <property type="entry name" value="gal_kin"/>
    <property type="match status" value="1"/>
</dbReference>
<keyword evidence="13" id="KW-1185">Reference proteome</keyword>
<accession>A0ABD1EK54</accession>
<dbReference type="SUPFAM" id="SSF54211">
    <property type="entry name" value="Ribosomal protein S5 domain 2-like"/>
    <property type="match status" value="1"/>
</dbReference>
<dbReference type="GO" id="GO:0005524">
    <property type="term" value="F:ATP binding"/>
    <property type="evidence" value="ECO:0007669"/>
    <property type="project" value="UniProtKB-KW"/>
</dbReference>
<keyword evidence="4" id="KW-0547">Nucleotide-binding</keyword>
<keyword evidence="3" id="KW-0479">Metal-binding</keyword>
<dbReference type="GO" id="GO:0046872">
    <property type="term" value="F:metal ion binding"/>
    <property type="evidence" value="ECO:0007669"/>
    <property type="project" value="UniProtKB-KW"/>
</dbReference>
<dbReference type="InterPro" id="IPR000705">
    <property type="entry name" value="Galactokinase"/>
</dbReference>
<dbReference type="Pfam" id="PF00288">
    <property type="entry name" value="GHMP_kinases_N"/>
    <property type="match status" value="1"/>
</dbReference>
<evidence type="ECO:0000259" key="9">
    <source>
        <dbReference type="Pfam" id="PF00288"/>
    </source>
</evidence>
<feature type="domain" description="GHMP kinase N-terminal" evidence="9">
    <location>
        <begin position="115"/>
        <end position="198"/>
    </location>
</feature>
<evidence type="ECO:0000259" key="11">
    <source>
        <dbReference type="Pfam" id="PF10509"/>
    </source>
</evidence>
<dbReference type="SUPFAM" id="SSF55060">
    <property type="entry name" value="GHMP Kinase, C-terminal domain"/>
    <property type="match status" value="1"/>
</dbReference>
<dbReference type="Pfam" id="PF08544">
    <property type="entry name" value="GHMP_kinases_C"/>
    <property type="match status" value="1"/>
</dbReference>
<dbReference type="InterPro" id="IPR036554">
    <property type="entry name" value="GHMP_kinase_C_sf"/>
</dbReference>
<evidence type="ECO:0000256" key="3">
    <source>
        <dbReference type="ARBA" id="ARBA00022723"/>
    </source>
</evidence>
<dbReference type="PANTHER" id="PTHR10457:SF7">
    <property type="entry name" value="GALACTOKINASE-RELATED"/>
    <property type="match status" value="1"/>
</dbReference>
<dbReference type="InterPro" id="IPR006203">
    <property type="entry name" value="GHMP_knse_ATP-bd_CS"/>
</dbReference>
<evidence type="ECO:0008006" key="14">
    <source>
        <dbReference type="Google" id="ProtNLM"/>
    </source>
</evidence>
<evidence type="ECO:0000256" key="5">
    <source>
        <dbReference type="ARBA" id="ARBA00022777"/>
    </source>
</evidence>
<evidence type="ECO:0000256" key="4">
    <source>
        <dbReference type="ARBA" id="ARBA00022741"/>
    </source>
</evidence>
<evidence type="ECO:0000259" key="10">
    <source>
        <dbReference type="Pfam" id="PF08544"/>
    </source>
</evidence>
<reference evidence="12 13" key="1">
    <citation type="submission" date="2024-05" db="EMBL/GenBank/DDBJ databases">
        <title>Genetic variation in Jamaican populations of the coffee berry borer (Hypothenemus hampei).</title>
        <authorList>
            <person name="Errbii M."/>
            <person name="Myrie A."/>
        </authorList>
    </citation>
    <scope>NUCLEOTIDE SEQUENCE [LARGE SCALE GENOMIC DNA]</scope>
    <source>
        <strain evidence="12">JA-Hopewell-2020-01-JO</strain>
        <tissue evidence="12">Whole body</tissue>
    </source>
</reference>
<organism evidence="12 13">
    <name type="scientific">Hypothenemus hampei</name>
    <name type="common">Coffee berry borer</name>
    <dbReference type="NCBI Taxonomy" id="57062"/>
    <lineage>
        <taxon>Eukaryota</taxon>
        <taxon>Metazoa</taxon>
        <taxon>Ecdysozoa</taxon>
        <taxon>Arthropoda</taxon>
        <taxon>Hexapoda</taxon>
        <taxon>Insecta</taxon>
        <taxon>Pterygota</taxon>
        <taxon>Neoptera</taxon>
        <taxon>Endopterygota</taxon>
        <taxon>Coleoptera</taxon>
        <taxon>Polyphaga</taxon>
        <taxon>Cucujiformia</taxon>
        <taxon>Curculionidae</taxon>
        <taxon>Scolytinae</taxon>
        <taxon>Hypothenemus</taxon>
    </lineage>
</organism>
<protein>
    <recommendedName>
        <fullName evidence="14">Galactokinase</fullName>
    </recommendedName>
</protein>
<dbReference type="InterPro" id="IPR006206">
    <property type="entry name" value="Mevalonate/galactokinase"/>
</dbReference>
<dbReference type="PRINTS" id="PR00473">
    <property type="entry name" value="GALCTOKINASE"/>
</dbReference>
<dbReference type="InterPro" id="IPR013750">
    <property type="entry name" value="GHMP_kinase_C_dom"/>
</dbReference>
<feature type="domain" description="GHMP kinase C-terminal" evidence="10">
    <location>
        <begin position="298"/>
        <end position="378"/>
    </location>
</feature>
<evidence type="ECO:0000313" key="12">
    <source>
        <dbReference type="EMBL" id="KAL1495011.1"/>
    </source>
</evidence>
<dbReference type="InterPro" id="IPR019741">
    <property type="entry name" value="Galactokinase_CS"/>
</dbReference>
<keyword evidence="8" id="KW-0119">Carbohydrate metabolism</keyword>
<dbReference type="InterPro" id="IPR019539">
    <property type="entry name" value="GalKase_N"/>
</dbReference>
<sequence>MAEEIPTIDTLLLEARDAFSKEFDSYADIAVAAPGRVNLIGEHTDYNDGFVMPMALPLVTVIVGRKIGGDISTIVTTNPDADNPKKATIEMPNQNALVRTIEHSGPKWNLYVKGIIANYHGPCPPAFQAVIHSSVPTGGGLSSSAAIEVATYTFLDALTGGNRNESLIEKALACQKAEHQYAGMPCGIMDQFISVMGKEGNALLIDCRNLTSELIPLDDPNIVILVTNSNVKHELSGSEYPTRRRHCQEAALLLKKVSLRDANQCDIEYLKSLEANETLIKRARHVISEIQRTSLGAQALREKDYKKFGQLMVESHMSLRDDFDVSCPELDSLVSLALEVEGVLGTRMTGGGFGGCTVTLVYLHAVENVIENIQKNFNGNATFYICKASKGAHIIQIS</sequence>
<dbReference type="GO" id="GO:0004335">
    <property type="term" value="F:galactokinase activity"/>
    <property type="evidence" value="ECO:0007669"/>
    <property type="project" value="UniProtKB-ARBA"/>
</dbReference>
<dbReference type="FunFam" id="3.30.70.890:FF:000001">
    <property type="entry name" value="Galactokinase"/>
    <property type="match status" value="1"/>
</dbReference>
<dbReference type="FunFam" id="3.30.230.10:FF:000040">
    <property type="entry name" value="Galactokinase 1"/>
    <property type="match status" value="1"/>
</dbReference>
<dbReference type="Proteomes" id="UP001566132">
    <property type="component" value="Unassembled WGS sequence"/>
</dbReference>
<dbReference type="EMBL" id="JBDJPC010000007">
    <property type="protein sequence ID" value="KAL1495011.1"/>
    <property type="molecule type" value="Genomic_DNA"/>
</dbReference>
<evidence type="ECO:0000256" key="1">
    <source>
        <dbReference type="ARBA" id="ARBA00006566"/>
    </source>
</evidence>
<dbReference type="InterPro" id="IPR014721">
    <property type="entry name" value="Ribsml_uS5_D2-typ_fold_subgr"/>
</dbReference>
<dbReference type="PROSITE" id="PS00106">
    <property type="entry name" value="GALACTOKINASE"/>
    <property type="match status" value="1"/>
</dbReference>
<evidence type="ECO:0000256" key="8">
    <source>
        <dbReference type="ARBA" id="ARBA00023277"/>
    </source>
</evidence>
<evidence type="ECO:0000256" key="7">
    <source>
        <dbReference type="ARBA" id="ARBA00022842"/>
    </source>
</evidence>
<evidence type="ECO:0000313" key="13">
    <source>
        <dbReference type="Proteomes" id="UP001566132"/>
    </source>
</evidence>
<feature type="domain" description="Galactokinase N-terminal" evidence="11">
    <location>
        <begin position="18"/>
        <end position="66"/>
    </location>
</feature>
<dbReference type="PRINTS" id="PR00959">
    <property type="entry name" value="MEVGALKINASE"/>
</dbReference>
<evidence type="ECO:0000256" key="6">
    <source>
        <dbReference type="ARBA" id="ARBA00022840"/>
    </source>
</evidence>
<dbReference type="PIRSF" id="PIRSF000530">
    <property type="entry name" value="Galactokinase"/>
    <property type="match status" value="1"/>
</dbReference>
<name>A0ABD1EK54_HYPHA</name>
<dbReference type="PANTHER" id="PTHR10457">
    <property type="entry name" value="MEVALONATE KINASE/GALACTOKINASE"/>
    <property type="match status" value="1"/>
</dbReference>
<dbReference type="InterPro" id="IPR020568">
    <property type="entry name" value="Ribosomal_Su5_D2-typ_SF"/>
</dbReference>
<proteinExistence type="inferred from homology"/>
<evidence type="ECO:0000256" key="2">
    <source>
        <dbReference type="ARBA" id="ARBA00022679"/>
    </source>
</evidence>
<dbReference type="InterPro" id="IPR006204">
    <property type="entry name" value="GHMP_kinase_N_dom"/>
</dbReference>
<keyword evidence="6" id="KW-0067">ATP-binding</keyword>